<organism evidence="2 3">
    <name type="scientific">Corallococcus exiguus</name>
    <dbReference type="NCBI Taxonomy" id="83462"/>
    <lineage>
        <taxon>Bacteria</taxon>
        <taxon>Pseudomonadati</taxon>
        <taxon>Myxococcota</taxon>
        <taxon>Myxococcia</taxon>
        <taxon>Myxococcales</taxon>
        <taxon>Cystobacterineae</taxon>
        <taxon>Myxococcaceae</taxon>
        <taxon>Corallococcus</taxon>
    </lineage>
</organism>
<dbReference type="RefSeq" id="WP_139917416.1">
    <property type="nucleotide sequence ID" value="NZ_CBCSLE010000061.1"/>
</dbReference>
<proteinExistence type="predicted"/>
<feature type="compositionally biased region" description="Polar residues" evidence="1">
    <location>
        <begin position="8"/>
        <end position="19"/>
    </location>
</feature>
<comment type="caution">
    <text evidence="2">The sequence shown here is derived from an EMBL/GenBank/DDBJ whole genome shotgun (WGS) entry which is preliminary data.</text>
</comment>
<name>A0A7X4YHE5_9BACT</name>
<evidence type="ECO:0000256" key="1">
    <source>
        <dbReference type="SAM" id="MobiDB-lite"/>
    </source>
</evidence>
<evidence type="ECO:0000313" key="3">
    <source>
        <dbReference type="Proteomes" id="UP000537825"/>
    </source>
</evidence>
<gene>
    <name evidence="2" type="ORF">GTZ93_37235</name>
</gene>
<reference evidence="2 3" key="1">
    <citation type="submission" date="2020-01" db="EMBL/GenBank/DDBJ databases">
        <title>The draft genome sequence of Corallococcus exiguus DSM 14696.</title>
        <authorList>
            <person name="Zhang X."/>
            <person name="Zhu H."/>
        </authorList>
    </citation>
    <scope>NUCLEOTIDE SEQUENCE [LARGE SCALE GENOMIC DNA]</scope>
    <source>
        <strain evidence="2 3">DSM 14696</strain>
    </source>
</reference>
<sequence length="186" mass="18503">MKIARPPSCSTQPEQSTQLPVHRASGQSILGGGKGSASSAQGYKDPPDQFQGGPTHDQPGISIQDRLHRGPVGDGGKARPCASGSSVRGQGGGHSGTVSCSFVPADSGAPGTAGSKPSSPVEKLVEKLRDLFAKLLGGAAPEGSHRGRVATGDSSRSAGSKHSGSGQGRIGAEEDLQASDSARVGG</sequence>
<feature type="region of interest" description="Disordered" evidence="1">
    <location>
        <begin position="1"/>
        <end position="122"/>
    </location>
</feature>
<feature type="compositionally biased region" description="Low complexity" evidence="1">
    <location>
        <begin position="152"/>
        <end position="164"/>
    </location>
</feature>
<keyword evidence="3" id="KW-1185">Reference proteome</keyword>
<evidence type="ECO:0000313" key="2">
    <source>
        <dbReference type="EMBL" id="NBC45453.1"/>
    </source>
</evidence>
<dbReference type="AlphaFoldDB" id="A0A7X4YHE5"/>
<accession>A0A7X4YHE5</accession>
<dbReference type="EMBL" id="JAAAPK010000014">
    <property type="protein sequence ID" value="NBC45453.1"/>
    <property type="molecule type" value="Genomic_DNA"/>
</dbReference>
<dbReference type="Proteomes" id="UP000537825">
    <property type="component" value="Unassembled WGS sequence"/>
</dbReference>
<protein>
    <submittedName>
        <fullName evidence="2">Uncharacterized protein</fullName>
    </submittedName>
</protein>
<feature type="region of interest" description="Disordered" evidence="1">
    <location>
        <begin position="136"/>
        <end position="186"/>
    </location>
</feature>